<reference evidence="4 5" key="1">
    <citation type="journal article" date="2018" name="Genome Biol.">
        <title>SKESA: strategic k-mer extension for scrupulous assemblies.</title>
        <authorList>
            <person name="Souvorov A."/>
            <person name="Agarwala R."/>
            <person name="Lipman D.J."/>
        </authorList>
    </citation>
    <scope>NUCLEOTIDE SEQUENCE [LARGE SCALE GENOMIC DNA]</scope>
    <source>
        <strain evidence="4">Sam_F526FDD3-C0F7-43DB-B204-E231FEF9C926</strain>
    </source>
</reference>
<dbReference type="EMBL" id="DAAEQL010000002">
    <property type="protein sequence ID" value="HAA8489557.1"/>
    <property type="molecule type" value="Genomic_DNA"/>
</dbReference>
<dbReference type="CDD" id="cd17521">
    <property type="entry name" value="RMtype1_S_Sau13435ORF2165P_TRD2-CR2_like"/>
    <property type="match status" value="1"/>
</dbReference>
<dbReference type="RefSeq" id="WP_012951256.1">
    <property type="nucleotide sequence ID" value="NZ_CP013724.1"/>
</dbReference>
<dbReference type="Gene3D" id="3.90.220.20">
    <property type="entry name" value="DNA methylase specificity domains"/>
    <property type="match status" value="2"/>
</dbReference>
<keyword evidence="4" id="KW-0378">Hydrolase</keyword>
<protein>
    <submittedName>
        <fullName evidence="4">Restriction endonuclease subunit S</fullName>
    </submittedName>
</protein>
<dbReference type="SUPFAM" id="SSF116734">
    <property type="entry name" value="DNA methylase specificity domain"/>
    <property type="match status" value="2"/>
</dbReference>
<dbReference type="GO" id="GO:0004519">
    <property type="term" value="F:endonuclease activity"/>
    <property type="evidence" value="ECO:0007669"/>
    <property type="project" value="UniProtKB-KW"/>
</dbReference>
<gene>
    <name evidence="4" type="ORF">GHO09_03515</name>
</gene>
<dbReference type="PANTHER" id="PTHR30408">
    <property type="entry name" value="TYPE-1 RESTRICTION ENZYME ECOKI SPECIFICITY PROTEIN"/>
    <property type="match status" value="1"/>
</dbReference>
<dbReference type="GO" id="GO:0009307">
    <property type="term" value="P:DNA restriction-modification system"/>
    <property type="evidence" value="ECO:0007669"/>
    <property type="project" value="UniProtKB-KW"/>
</dbReference>
<dbReference type="GO" id="GO:0003677">
    <property type="term" value="F:DNA binding"/>
    <property type="evidence" value="ECO:0007669"/>
    <property type="project" value="UniProtKB-KW"/>
</dbReference>
<comment type="similarity">
    <text evidence="1">Belongs to the type-I restriction system S methylase family.</text>
</comment>
<evidence type="ECO:0000256" key="1">
    <source>
        <dbReference type="ARBA" id="ARBA00010923"/>
    </source>
</evidence>
<evidence type="ECO:0000256" key="3">
    <source>
        <dbReference type="ARBA" id="ARBA00023125"/>
    </source>
</evidence>
<keyword evidence="4" id="KW-0255">Endonuclease</keyword>
<evidence type="ECO:0000313" key="4">
    <source>
        <dbReference type="EMBL" id="HAA8489557.1"/>
    </source>
</evidence>
<organism evidence="4 5">
    <name type="scientific">Listeria monocytogenes</name>
    <dbReference type="NCBI Taxonomy" id="1639"/>
    <lineage>
        <taxon>Bacteria</taxon>
        <taxon>Bacillati</taxon>
        <taxon>Bacillota</taxon>
        <taxon>Bacilli</taxon>
        <taxon>Bacillales</taxon>
        <taxon>Listeriaceae</taxon>
        <taxon>Listeria</taxon>
    </lineage>
</organism>
<evidence type="ECO:0000256" key="2">
    <source>
        <dbReference type="ARBA" id="ARBA00022747"/>
    </source>
</evidence>
<dbReference type="Proteomes" id="UP000840567">
    <property type="component" value="Unassembled WGS sequence"/>
</dbReference>
<dbReference type="PANTHER" id="PTHR30408:SF12">
    <property type="entry name" value="TYPE I RESTRICTION ENZYME MJAVIII SPECIFICITY SUBUNIT"/>
    <property type="match status" value="1"/>
</dbReference>
<comment type="caution">
    <text evidence="4">The sequence shown here is derived from an EMBL/GenBank/DDBJ whole genome shotgun (WGS) entry which is preliminary data.</text>
</comment>
<name>A0A9P3QMP6_LISMN</name>
<evidence type="ECO:0000313" key="5">
    <source>
        <dbReference type="Proteomes" id="UP000840567"/>
    </source>
</evidence>
<keyword evidence="4" id="KW-0540">Nuclease</keyword>
<dbReference type="InterPro" id="IPR044946">
    <property type="entry name" value="Restrct_endonuc_typeI_TRD_sf"/>
</dbReference>
<accession>A0A9P3QMP6</accession>
<dbReference type="AlphaFoldDB" id="A0A9P3QMP6"/>
<sequence>MKKLEKSVPVIRFKGFSEAWEQRKLGEIANSFEYGLNASSKTYDGENKYIRITDIDESSHVFNQDNLTSPNISLDKLNHYLLEEGDILLARTGASTGKSYYYSKMDGKVFFAGFLIRAKIKQEYNVSFIFQNTLTERYNNFIQVTSQRSGQPGINAQEYARFALYIPELKEQQKIGVFFKQLDNAIALHQRKLDALKLMKKGFLQQMFPKIEADIPEIRFADFDGKWEQRKLGEIFNERSERSADGELISVTINSGVIKASKLEKKDNSSFDKSNYKVVKKGDIAYNSMRMWQGASGYSSYDGILSPAYTVIYPRKDIDTIFIAYMFKKIDMIQTFQRNSQGLTSDTWNLKFPSLSTIKIKIPANDEQIKITNLFQKLEYTSILHQNQIEMLKKVKKAYLQTMFI</sequence>
<keyword evidence="2" id="KW-0680">Restriction system</keyword>
<dbReference type="InterPro" id="IPR052021">
    <property type="entry name" value="Type-I_RS_S_subunit"/>
</dbReference>
<dbReference type="InterPro" id="IPR000055">
    <property type="entry name" value="Restrct_endonuc_typeI_TRD"/>
</dbReference>
<keyword evidence="3" id="KW-0238">DNA-binding</keyword>
<dbReference type="Pfam" id="PF01420">
    <property type="entry name" value="Methylase_S"/>
    <property type="match status" value="2"/>
</dbReference>
<proteinExistence type="inferred from homology"/>